<dbReference type="InterPro" id="IPR003439">
    <property type="entry name" value="ABC_transporter-like_ATP-bd"/>
</dbReference>
<evidence type="ECO:0000256" key="5">
    <source>
        <dbReference type="ARBA" id="ARBA00022741"/>
    </source>
</evidence>
<protein>
    <submittedName>
        <fullName evidence="9">Sugar ABC transporter ATP-binding protein</fullName>
    </submittedName>
</protein>
<dbReference type="PROSITE" id="PS00211">
    <property type="entry name" value="ABC_TRANSPORTER_1"/>
    <property type="match status" value="1"/>
</dbReference>
<dbReference type="EMBL" id="QMKK01000042">
    <property type="protein sequence ID" value="RAX40430.1"/>
    <property type="molecule type" value="Genomic_DNA"/>
</dbReference>
<gene>
    <name evidence="9" type="ORF">DQ393_17640</name>
</gene>
<dbReference type="PROSITE" id="PS50893">
    <property type="entry name" value="ABC_TRANSPORTER_2"/>
    <property type="match status" value="2"/>
</dbReference>
<dbReference type="GO" id="GO:0016887">
    <property type="term" value="F:ATP hydrolysis activity"/>
    <property type="evidence" value="ECO:0007669"/>
    <property type="project" value="InterPro"/>
</dbReference>
<keyword evidence="2" id="KW-0813">Transport</keyword>
<organism evidence="9 10">
    <name type="scientific">Rhizobium tropici</name>
    <dbReference type="NCBI Taxonomy" id="398"/>
    <lineage>
        <taxon>Bacteria</taxon>
        <taxon>Pseudomonadati</taxon>
        <taxon>Pseudomonadota</taxon>
        <taxon>Alphaproteobacteria</taxon>
        <taxon>Hyphomicrobiales</taxon>
        <taxon>Rhizobiaceae</taxon>
        <taxon>Rhizobium/Agrobacterium group</taxon>
        <taxon>Rhizobium</taxon>
    </lineage>
</organism>
<dbReference type="AlphaFoldDB" id="A0A329YIX9"/>
<dbReference type="SMART" id="SM00382">
    <property type="entry name" value="AAA"/>
    <property type="match status" value="2"/>
</dbReference>
<evidence type="ECO:0000256" key="3">
    <source>
        <dbReference type="ARBA" id="ARBA00022597"/>
    </source>
</evidence>
<keyword evidence="7" id="KW-0472">Membrane</keyword>
<evidence type="ECO:0000256" key="6">
    <source>
        <dbReference type="ARBA" id="ARBA00022840"/>
    </source>
</evidence>
<name>A0A329YIX9_RHITR</name>
<keyword evidence="3" id="KW-0762">Sugar transport</keyword>
<dbReference type="InterPro" id="IPR027417">
    <property type="entry name" value="P-loop_NTPase"/>
</dbReference>
<evidence type="ECO:0000259" key="8">
    <source>
        <dbReference type="PROSITE" id="PS50893"/>
    </source>
</evidence>
<dbReference type="OrthoDB" id="39350at2"/>
<feature type="domain" description="ABC transporter" evidence="8">
    <location>
        <begin position="5"/>
        <end position="249"/>
    </location>
</feature>
<evidence type="ECO:0000256" key="1">
    <source>
        <dbReference type="ARBA" id="ARBA00005417"/>
    </source>
</evidence>
<evidence type="ECO:0000256" key="4">
    <source>
        <dbReference type="ARBA" id="ARBA00022737"/>
    </source>
</evidence>
<dbReference type="InterPro" id="IPR050107">
    <property type="entry name" value="ABC_carbohydrate_import_ATPase"/>
</dbReference>
<dbReference type="Gene3D" id="3.40.50.300">
    <property type="entry name" value="P-loop containing nucleotide triphosphate hydrolases"/>
    <property type="match status" value="2"/>
</dbReference>
<evidence type="ECO:0000256" key="7">
    <source>
        <dbReference type="ARBA" id="ARBA00023136"/>
    </source>
</evidence>
<dbReference type="Pfam" id="PF00005">
    <property type="entry name" value="ABC_tran"/>
    <property type="match status" value="2"/>
</dbReference>
<comment type="similarity">
    <text evidence="1">Belongs to the ABC transporter superfamily.</text>
</comment>
<dbReference type="InterPro" id="IPR003593">
    <property type="entry name" value="AAA+_ATPase"/>
</dbReference>
<keyword evidence="5" id="KW-0547">Nucleotide-binding</keyword>
<proteinExistence type="inferred from homology"/>
<dbReference type="CDD" id="cd03216">
    <property type="entry name" value="ABC_Carb_Monos_I"/>
    <property type="match status" value="1"/>
</dbReference>
<keyword evidence="4" id="KW-0677">Repeat</keyword>
<dbReference type="CDD" id="cd03215">
    <property type="entry name" value="ABC_Carb_Monos_II"/>
    <property type="match status" value="1"/>
</dbReference>
<dbReference type="GO" id="GO:0005524">
    <property type="term" value="F:ATP binding"/>
    <property type="evidence" value="ECO:0007669"/>
    <property type="project" value="UniProtKB-KW"/>
</dbReference>
<accession>A0A329YIX9</accession>
<sequence>MTVHLELRSITKRYPGVNALQGVSFMVEHGRTLGLVGENGAGKSTLLDIISGVQSPDDGDLLLHDMPWAFHGPAAATRAGIFRVHQEQALILVYPIYQNLFLGLEKHFTRNGVIGFSRMRAHAGRIFDELGISLDPRLITGTLNFGTRQLVEIARVVAQSEILKIERPLILLDEPTASLSGPELQLFYRIVSLLKTRFNASIIFISHRLDEVLHLCDQILVLKDGQVIDADVTEPTETRLHSLMVGRERPTDFYATNRQRTAFGPPVLEVTGLGSGAFSDVALSVREGEIVGIGGLVQSGKTELGRAILGVEAGRGDIRILGKDVSALPASGRIDLGIGYVPLHRHRDGVMLGRSIRDNIVLPSLRRFTRSGFFSVSQARAFADERMAELKVKAPDSDTLVGSLSGGNQQKVVLAKWLARNPALMVIDNPTRGVDAGAKEEIYRLLRDITHTGCAVLLISDDLVELIELSNTIYFMANGKLSEPVAADPHSKPKEQDVISMMF</sequence>
<evidence type="ECO:0000313" key="9">
    <source>
        <dbReference type="EMBL" id="RAX40430.1"/>
    </source>
</evidence>
<reference evidence="9 10" key="1">
    <citation type="submission" date="2018-06" db="EMBL/GenBank/DDBJ databases">
        <title>Whole Genome Sequence of an efficient microsymbiont, Rhizobium tropici.</title>
        <authorList>
            <person name="Srinivasan R."/>
            <person name="Singh H.V."/>
            <person name="Srivastava R."/>
            <person name="Kumari B."/>
            <person name="Radhakrishna A."/>
        </authorList>
    </citation>
    <scope>NUCLEOTIDE SEQUENCE [LARGE SCALE GENOMIC DNA]</scope>
    <source>
        <strain evidence="9 10">IGFRI Rhizo-19</strain>
    </source>
</reference>
<dbReference type="InterPro" id="IPR017871">
    <property type="entry name" value="ABC_transporter-like_CS"/>
</dbReference>
<dbReference type="SUPFAM" id="SSF52540">
    <property type="entry name" value="P-loop containing nucleoside triphosphate hydrolases"/>
    <property type="match status" value="2"/>
</dbReference>
<comment type="caution">
    <text evidence="9">The sequence shown here is derived from an EMBL/GenBank/DDBJ whole genome shotgun (WGS) entry which is preliminary data.</text>
</comment>
<keyword evidence="6 9" id="KW-0067">ATP-binding</keyword>
<evidence type="ECO:0000256" key="2">
    <source>
        <dbReference type="ARBA" id="ARBA00022448"/>
    </source>
</evidence>
<dbReference type="RefSeq" id="WP_112343033.1">
    <property type="nucleotide sequence ID" value="NZ_QMKK01000042.1"/>
</dbReference>
<dbReference type="PANTHER" id="PTHR43790">
    <property type="entry name" value="CARBOHYDRATE TRANSPORT ATP-BINDING PROTEIN MG119-RELATED"/>
    <property type="match status" value="1"/>
</dbReference>
<evidence type="ECO:0000313" key="10">
    <source>
        <dbReference type="Proteomes" id="UP000251205"/>
    </source>
</evidence>
<feature type="domain" description="ABC transporter" evidence="8">
    <location>
        <begin position="248"/>
        <end position="503"/>
    </location>
</feature>
<dbReference type="Proteomes" id="UP000251205">
    <property type="component" value="Unassembled WGS sequence"/>
</dbReference>
<dbReference type="PANTHER" id="PTHR43790:SF9">
    <property type="entry name" value="GALACTOFURANOSE TRANSPORTER ATP-BINDING PROTEIN YTFR"/>
    <property type="match status" value="1"/>
</dbReference>